<dbReference type="GO" id="GO:0003735">
    <property type="term" value="F:structural constituent of ribosome"/>
    <property type="evidence" value="ECO:0007669"/>
    <property type="project" value="InterPro"/>
</dbReference>
<proteinExistence type="inferred from homology"/>
<dbReference type="GO" id="GO:0006412">
    <property type="term" value="P:translation"/>
    <property type="evidence" value="ECO:0007669"/>
    <property type="project" value="UniProtKB-UniRule"/>
</dbReference>
<evidence type="ECO:0000256" key="2">
    <source>
        <dbReference type="ARBA" id="ARBA00022980"/>
    </source>
</evidence>
<evidence type="ECO:0000313" key="6">
    <source>
        <dbReference type="EMBL" id="GIL27970.1"/>
    </source>
</evidence>
<evidence type="ECO:0000256" key="4">
    <source>
        <dbReference type="ARBA" id="ARBA00035186"/>
    </source>
</evidence>
<evidence type="ECO:0000313" key="7">
    <source>
        <dbReference type="Proteomes" id="UP000614996"/>
    </source>
</evidence>
<gene>
    <name evidence="5 6" type="primary">rpmJ</name>
    <name evidence="6" type="ORF">NUM_32240</name>
</gene>
<dbReference type="SUPFAM" id="SSF57840">
    <property type="entry name" value="Ribosomal protein L36"/>
    <property type="match status" value="1"/>
</dbReference>
<evidence type="ECO:0000256" key="1">
    <source>
        <dbReference type="ARBA" id="ARBA00007645"/>
    </source>
</evidence>
<dbReference type="PANTHER" id="PTHR47781:SF1">
    <property type="entry name" value="LARGE RIBOSOMAL SUBUNIT PROTEIN BL36B"/>
    <property type="match status" value="1"/>
</dbReference>
<comment type="similarity">
    <text evidence="1 5">Belongs to the bacterial ribosomal protein bL36 family.</text>
</comment>
<dbReference type="AlphaFoldDB" id="A0A8J4ELB4"/>
<dbReference type="InterPro" id="IPR047621">
    <property type="entry name" value="Ribosomal_L36_bact"/>
</dbReference>
<dbReference type="Proteomes" id="UP000614996">
    <property type="component" value="Unassembled WGS sequence"/>
</dbReference>
<dbReference type="InterPro" id="IPR035977">
    <property type="entry name" value="Ribosomal_bL36_sp"/>
</dbReference>
<reference evidence="7" key="1">
    <citation type="journal article" date="2021" name="Int. J. Syst. Evol. Microbiol.">
        <title>Actinocatenispora comari sp. nov., an endophytic actinomycete isolated from aerial parts of Comarum salesowianum.</title>
        <authorList>
            <person name="Oyunbileg N."/>
            <person name="Iizaka Y."/>
            <person name="Hamada M."/>
            <person name="Davaapurev B.O."/>
            <person name="Fukumoto A."/>
            <person name="Tsetseg B."/>
            <person name="Kato F."/>
            <person name="Tamura T."/>
            <person name="Batkhuu J."/>
            <person name="Anzai Y."/>
        </authorList>
    </citation>
    <scope>NUCLEOTIDE SEQUENCE [LARGE SCALE GENOMIC DNA]</scope>
    <source>
        <strain evidence="7">NUM-2625</strain>
    </source>
</reference>
<evidence type="ECO:0000256" key="3">
    <source>
        <dbReference type="ARBA" id="ARBA00023274"/>
    </source>
</evidence>
<dbReference type="Pfam" id="PF00444">
    <property type="entry name" value="Ribosomal_L36"/>
    <property type="match status" value="1"/>
</dbReference>
<sequence>MKVRNSVRALRAKDGSFVVRRRGRIFVLNKRNRRWKARQG</sequence>
<keyword evidence="7" id="KW-1185">Reference proteome</keyword>
<accession>A0A8J4ELB4</accession>
<evidence type="ECO:0000256" key="5">
    <source>
        <dbReference type="HAMAP-Rule" id="MF_00251"/>
    </source>
</evidence>
<dbReference type="GO" id="GO:0005840">
    <property type="term" value="C:ribosome"/>
    <property type="evidence" value="ECO:0007669"/>
    <property type="project" value="UniProtKB-KW"/>
</dbReference>
<protein>
    <recommendedName>
        <fullName evidence="4 5">Large ribosomal subunit protein bL36</fullName>
    </recommendedName>
</protein>
<name>A0A8J4ELB4_9ACTN</name>
<dbReference type="RefSeq" id="WP_207125708.1">
    <property type="nucleotide sequence ID" value="NZ_BOPO01000055.1"/>
</dbReference>
<dbReference type="EMBL" id="BOPO01000055">
    <property type="protein sequence ID" value="GIL27970.1"/>
    <property type="molecule type" value="Genomic_DNA"/>
</dbReference>
<dbReference type="InterPro" id="IPR000473">
    <property type="entry name" value="Ribosomal_bL36"/>
</dbReference>
<organism evidence="6 7">
    <name type="scientific">Actinocatenispora comari</name>
    <dbReference type="NCBI Taxonomy" id="2807577"/>
    <lineage>
        <taxon>Bacteria</taxon>
        <taxon>Bacillati</taxon>
        <taxon>Actinomycetota</taxon>
        <taxon>Actinomycetes</taxon>
        <taxon>Micromonosporales</taxon>
        <taxon>Micromonosporaceae</taxon>
        <taxon>Actinocatenispora</taxon>
    </lineage>
</organism>
<dbReference type="HAMAP" id="MF_00251">
    <property type="entry name" value="Ribosomal_bL36"/>
    <property type="match status" value="1"/>
</dbReference>
<comment type="caution">
    <text evidence="6">The sequence shown here is derived from an EMBL/GenBank/DDBJ whole genome shotgun (WGS) entry which is preliminary data.</text>
</comment>
<keyword evidence="2 5" id="KW-0689">Ribosomal protein</keyword>
<dbReference type="GO" id="GO:1990904">
    <property type="term" value="C:ribonucleoprotein complex"/>
    <property type="evidence" value="ECO:0007669"/>
    <property type="project" value="UniProtKB-KW"/>
</dbReference>
<keyword evidence="3 5" id="KW-0687">Ribonucleoprotein</keyword>
<dbReference type="PANTHER" id="PTHR47781">
    <property type="entry name" value="50S RIBOSOMAL PROTEIN L36 2"/>
    <property type="match status" value="1"/>
</dbReference>